<sequence>MRVVNLPSVPFMGVEFEQNAGRQAYPILLHKLQQFSPDILLLKKPYLLRRGKKKFGQLLHYLHPWRYI</sequence>
<reference evidence="1 2" key="1">
    <citation type="submission" date="2016-11" db="EMBL/GenBank/DDBJ databases">
        <title>Draft Genome Sequences of Nine Cyanobacterial Strains from Diverse Habitats.</title>
        <authorList>
            <person name="Zhu T."/>
            <person name="Hou S."/>
            <person name="Lu X."/>
            <person name="Hess W.R."/>
        </authorList>
    </citation>
    <scope>NUCLEOTIDE SEQUENCE [LARGE SCALE GENOMIC DNA]</scope>
    <source>
        <strain evidence="1 2">5.2 s.c.1</strain>
    </source>
</reference>
<organism evidence="1 2">
    <name type="scientific">Chroogloeocystis siderophila 5.2 s.c.1</name>
    <dbReference type="NCBI Taxonomy" id="247279"/>
    <lineage>
        <taxon>Bacteria</taxon>
        <taxon>Bacillati</taxon>
        <taxon>Cyanobacteriota</taxon>
        <taxon>Cyanophyceae</taxon>
        <taxon>Oscillatoriophycideae</taxon>
        <taxon>Chroococcales</taxon>
        <taxon>Chroococcaceae</taxon>
        <taxon>Chroogloeocystis</taxon>
    </lineage>
</organism>
<name>A0A1U7HRZ2_9CHRO</name>
<accession>A0A1U7HRZ2</accession>
<dbReference type="EMBL" id="MRCC01000008">
    <property type="protein sequence ID" value="OKH26305.1"/>
    <property type="molecule type" value="Genomic_DNA"/>
</dbReference>
<dbReference type="AlphaFoldDB" id="A0A1U7HRZ2"/>
<proteinExistence type="predicted"/>
<comment type="caution">
    <text evidence="1">The sequence shown here is derived from an EMBL/GenBank/DDBJ whole genome shotgun (WGS) entry which is preliminary data.</text>
</comment>
<keyword evidence="2" id="KW-1185">Reference proteome</keyword>
<dbReference type="Proteomes" id="UP000185984">
    <property type="component" value="Unassembled WGS sequence"/>
</dbReference>
<protein>
    <submittedName>
        <fullName evidence="1">Uncharacterized protein</fullName>
    </submittedName>
</protein>
<gene>
    <name evidence="1" type="ORF">NIES1031_11055</name>
</gene>
<evidence type="ECO:0000313" key="2">
    <source>
        <dbReference type="Proteomes" id="UP000185984"/>
    </source>
</evidence>
<evidence type="ECO:0000313" key="1">
    <source>
        <dbReference type="EMBL" id="OKH26305.1"/>
    </source>
</evidence>